<dbReference type="KEGG" id="olu:OSTLU_4668"/>
<evidence type="ECO:0000256" key="3">
    <source>
        <dbReference type="ARBA" id="ARBA00022679"/>
    </source>
</evidence>
<dbReference type="GeneID" id="5006526"/>
<sequence length="249" mass="26492">VCLVGVGPGDPGLLTLRAYQLMQTADVVLYDRLVSNEILNLARAEARMVYVGKRAGYHTRTQEEIHELLAAFADAGATILRLKGGDPLVFGRGGEEFEFLREHNPNVRVEVVPGITAAAGVGSELGIPLTHRGVATSVRLLTGHLREGAGDPVDFAVTSADVETTLVVYMGLGTLPKLSEKLIASGFPADMPAVAIERGTTVDERRVFSSIEHLPEAAAACELVSPTLLIVGRTVTLSPHWPYAADESS</sequence>
<feature type="non-terminal residue" evidence="7">
    <location>
        <position position="249"/>
    </location>
</feature>
<dbReference type="InterPro" id="IPR014777">
    <property type="entry name" value="4pyrrole_Mease_sub1"/>
</dbReference>
<dbReference type="GO" id="GO:1900058">
    <property type="term" value="P:regulation of sulfate assimilation"/>
    <property type="evidence" value="ECO:0007669"/>
    <property type="project" value="EnsemblPlants"/>
</dbReference>
<dbReference type="HOGENOM" id="CLU_011276_7_0_1"/>
<dbReference type="NCBIfam" id="NF004790">
    <property type="entry name" value="PRK06136.1"/>
    <property type="match status" value="1"/>
</dbReference>
<feature type="domain" description="Tetrapyrrole methylase" evidence="6">
    <location>
        <begin position="2"/>
        <end position="214"/>
    </location>
</feature>
<keyword evidence="4" id="KW-0949">S-adenosyl-L-methionine</keyword>
<organism evidence="7 8">
    <name type="scientific">Ostreococcus lucimarinus (strain CCE9901)</name>
    <dbReference type="NCBI Taxonomy" id="436017"/>
    <lineage>
        <taxon>Eukaryota</taxon>
        <taxon>Viridiplantae</taxon>
        <taxon>Chlorophyta</taxon>
        <taxon>Mamiellophyceae</taxon>
        <taxon>Mamiellales</taxon>
        <taxon>Bathycoccaceae</taxon>
        <taxon>Ostreococcus</taxon>
    </lineage>
</organism>
<dbReference type="InterPro" id="IPR014776">
    <property type="entry name" value="4pyrrole_Mease_sub2"/>
</dbReference>
<dbReference type="FunFam" id="3.40.1010.10:FF:000001">
    <property type="entry name" value="Siroheme synthase"/>
    <property type="match status" value="1"/>
</dbReference>
<proteinExistence type="predicted"/>
<dbReference type="eggNOG" id="KOG1527">
    <property type="taxonomic scope" value="Eukaryota"/>
</dbReference>
<dbReference type="InterPro" id="IPR035996">
    <property type="entry name" value="4pyrrol_Methylase_sf"/>
</dbReference>
<reference evidence="7 8" key="1">
    <citation type="journal article" date="2007" name="Proc. Natl. Acad. Sci. U.S.A.">
        <title>The tiny eukaryote Ostreococcus provides genomic insights into the paradox of plankton speciation.</title>
        <authorList>
            <person name="Palenik B."/>
            <person name="Grimwood J."/>
            <person name="Aerts A."/>
            <person name="Rouze P."/>
            <person name="Salamov A."/>
            <person name="Putnam N."/>
            <person name="Dupont C."/>
            <person name="Jorgensen R."/>
            <person name="Derelle E."/>
            <person name="Rombauts S."/>
            <person name="Zhou K."/>
            <person name="Otillar R."/>
            <person name="Merchant S.S."/>
            <person name="Podell S."/>
            <person name="Gaasterland T."/>
            <person name="Napoli C."/>
            <person name="Gendler K."/>
            <person name="Manuell A."/>
            <person name="Tai V."/>
            <person name="Vallon O."/>
            <person name="Piganeau G."/>
            <person name="Jancek S."/>
            <person name="Heijde M."/>
            <person name="Jabbari K."/>
            <person name="Bowler C."/>
            <person name="Lohr M."/>
            <person name="Robbens S."/>
            <person name="Werner G."/>
            <person name="Dubchak I."/>
            <person name="Pazour G.J."/>
            <person name="Ren Q."/>
            <person name="Paulsen I."/>
            <person name="Delwiche C."/>
            <person name="Schmutz J."/>
            <person name="Rokhsar D."/>
            <person name="Van de Peer Y."/>
            <person name="Moreau H."/>
            <person name="Grigoriev I.V."/>
        </authorList>
    </citation>
    <scope>NUCLEOTIDE SEQUENCE [LARGE SCALE GENOMIC DNA]</scope>
    <source>
        <strain evidence="7 8">CCE9901</strain>
    </source>
</reference>
<keyword evidence="5" id="KW-0627">Porphyrin biosynthesis</keyword>
<keyword evidence="8" id="KW-1185">Reference proteome</keyword>
<dbReference type="OMA" id="EWTPQEY"/>
<dbReference type="GO" id="GO:0009416">
    <property type="term" value="P:response to light stimulus"/>
    <property type="evidence" value="ECO:0007669"/>
    <property type="project" value="EnsemblPlants"/>
</dbReference>
<dbReference type="Pfam" id="PF00590">
    <property type="entry name" value="TP_methylase"/>
    <property type="match status" value="1"/>
</dbReference>
<dbReference type="GO" id="GO:0009507">
    <property type="term" value="C:chloroplast"/>
    <property type="evidence" value="ECO:0007669"/>
    <property type="project" value="EnsemblPlants"/>
</dbReference>
<dbReference type="OrthoDB" id="508204at2759"/>
<dbReference type="InterPro" id="IPR006366">
    <property type="entry name" value="CobA/CysG_C"/>
</dbReference>
<dbReference type="PANTHER" id="PTHR45790">
    <property type="entry name" value="SIROHEME SYNTHASE-RELATED"/>
    <property type="match status" value="1"/>
</dbReference>
<dbReference type="EMBL" id="CP000600">
    <property type="protein sequence ID" value="ABP00785.1"/>
    <property type="molecule type" value="Genomic_DNA"/>
</dbReference>
<dbReference type="SUPFAM" id="SSF53790">
    <property type="entry name" value="Tetrapyrrole methylase"/>
    <property type="match status" value="1"/>
</dbReference>
<dbReference type="CDD" id="cd11642">
    <property type="entry name" value="SUMT"/>
    <property type="match status" value="1"/>
</dbReference>
<evidence type="ECO:0000256" key="5">
    <source>
        <dbReference type="ARBA" id="ARBA00023244"/>
    </source>
</evidence>
<accession>A4SAP0</accession>
<dbReference type="InterPro" id="IPR000878">
    <property type="entry name" value="4pyrrol_Mease"/>
</dbReference>
<feature type="non-terminal residue" evidence="7">
    <location>
        <position position="1"/>
    </location>
</feature>
<dbReference type="GO" id="GO:0019354">
    <property type="term" value="P:siroheme biosynthetic process"/>
    <property type="evidence" value="ECO:0007669"/>
    <property type="project" value="EnsemblPlants"/>
</dbReference>
<dbReference type="PANTHER" id="PTHR45790:SF3">
    <property type="entry name" value="S-ADENOSYL-L-METHIONINE-DEPENDENT UROPORPHYRINOGEN III METHYLTRANSFERASE, CHLOROPLASTIC"/>
    <property type="match status" value="1"/>
</dbReference>
<evidence type="ECO:0000256" key="1">
    <source>
        <dbReference type="ARBA" id="ARBA00012162"/>
    </source>
</evidence>
<evidence type="ECO:0000313" key="8">
    <source>
        <dbReference type="Proteomes" id="UP000001568"/>
    </source>
</evidence>
<dbReference type="Gene3D" id="3.40.1010.10">
    <property type="entry name" value="Cobalt-precorrin-4 Transmethylase, Domain 1"/>
    <property type="match status" value="1"/>
</dbReference>
<dbReference type="STRING" id="436017.A4SAP0"/>
<dbReference type="GO" id="GO:0032259">
    <property type="term" value="P:methylation"/>
    <property type="evidence" value="ECO:0007669"/>
    <property type="project" value="UniProtKB-KW"/>
</dbReference>
<dbReference type="GO" id="GO:0090352">
    <property type="term" value="P:regulation of nitrate assimilation"/>
    <property type="evidence" value="ECO:0007669"/>
    <property type="project" value="EnsemblPlants"/>
</dbReference>
<keyword evidence="2" id="KW-0489">Methyltransferase</keyword>
<dbReference type="InterPro" id="IPR050161">
    <property type="entry name" value="Siro_Cobalamin_biosynth"/>
</dbReference>
<protein>
    <recommendedName>
        <fullName evidence="1">uroporphyrinogen-III C-methyltransferase</fullName>
        <ecNumber evidence="1">2.1.1.107</ecNumber>
    </recommendedName>
</protein>
<dbReference type="Gramene" id="ABP00785">
    <property type="protein sequence ID" value="ABP00785"/>
    <property type="gene ID" value="OSTLU_4668"/>
</dbReference>
<keyword evidence="3" id="KW-0808">Transferase</keyword>
<name>A4SAP0_OSTLU</name>
<evidence type="ECO:0000313" key="7">
    <source>
        <dbReference type="EMBL" id="ABP00785.1"/>
    </source>
</evidence>
<dbReference type="NCBIfam" id="TIGR01469">
    <property type="entry name" value="cobA_cysG_Cterm"/>
    <property type="match status" value="1"/>
</dbReference>
<dbReference type="GO" id="GO:1902326">
    <property type="term" value="P:positive regulation of chlorophyll biosynthetic process"/>
    <property type="evidence" value="ECO:0007669"/>
    <property type="project" value="EnsemblPlants"/>
</dbReference>
<evidence type="ECO:0000259" key="6">
    <source>
        <dbReference type="Pfam" id="PF00590"/>
    </source>
</evidence>
<evidence type="ECO:0000256" key="2">
    <source>
        <dbReference type="ARBA" id="ARBA00022603"/>
    </source>
</evidence>
<dbReference type="AlphaFoldDB" id="A4SAP0"/>
<evidence type="ECO:0000256" key="4">
    <source>
        <dbReference type="ARBA" id="ARBA00022691"/>
    </source>
</evidence>
<dbReference type="GO" id="GO:0004851">
    <property type="term" value="F:uroporphyrin-III C-methyltransferase activity"/>
    <property type="evidence" value="ECO:0007669"/>
    <property type="project" value="UniProtKB-EC"/>
</dbReference>
<dbReference type="Gene3D" id="3.30.950.10">
    <property type="entry name" value="Methyltransferase, Cobalt-precorrin-4 Transmethylase, Domain 2"/>
    <property type="match status" value="1"/>
</dbReference>
<dbReference type="Proteomes" id="UP000001568">
    <property type="component" value="Chromosome 20"/>
</dbReference>
<dbReference type="FunFam" id="3.30.950.10:FF:000001">
    <property type="entry name" value="Siroheme synthase"/>
    <property type="match status" value="1"/>
</dbReference>
<dbReference type="EC" id="2.1.1.107" evidence="1"/>
<gene>
    <name evidence="7" type="ORF">OSTLU_4668</name>
</gene>
<dbReference type="RefSeq" id="XP_001422468.1">
    <property type="nucleotide sequence ID" value="XM_001422431.1"/>
</dbReference>